<dbReference type="PRINTS" id="PR01415">
    <property type="entry name" value="ANKYRIN"/>
</dbReference>
<keyword evidence="2 3" id="KW-0040">ANK repeat</keyword>
<feature type="repeat" description="ANK" evidence="3">
    <location>
        <begin position="214"/>
        <end position="246"/>
    </location>
</feature>
<keyword evidence="1" id="KW-0677">Repeat</keyword>
<evidence type="ECO:0000256" key="2">
    <source>
        <dbReference type="ARBA" id="ARBA00023043"/>
    </source>
</evidence>
<dbReference type="Pfam" id="PF12796">
    <property type="entry name" value="Ank_2"/>
    <property type="match status" value="2"/>
</dbReference>
<evidence type="ECO:0000313" key="4">
    <source>
        <dbReference type="EMBL" id="KAL0631334.1"/>
    </source>
</evidence>
<organism evidence="4 5">
    <name type="scientific">Discina gigas</name>
    <dbReference type="NCBI Taxonomy" id="1032678"/>
    <lineage>
        <taxon>Eukaryota</taxon>
        <taxon>Fungi</taxon>
        <taxon>Dikarya</taxon>
        <taxon>Ascomycota</taxon>
        <taxon>Pezizomycotina</taxon>
        <taxon>Pezizomycetes</taxon>
        <taxon>Pezizales</taxon>
        <taxon>Discinaceae</taxon>
        <taxon>Discina</taxon>
    </lineage>
</organism>
<dbReference type="InterPro" id="IPR002110">
    <property type="entry name" value="Ankyrin_rpt"/>
</dbReference>
<dbReference type="Pfam" id="PF00023">
    <property type="entry name" value="Ank"/>
    <property type="match status" value="1"/>
</dbReference>
<dbReference type="PANTHER" id="PTHR24198">
    <property type="entry name" value="ANKYRIN REPEAT AND PROTEIN KINASE DOMAIN-CONTAINING PROTEIN"/>
    <property type="match status" value="1"/>
</dbReference>
<proteinExistence type="predicted"/>
<accession>A0ABR3G5W0</accession>
<comment type="caution">
    <text evidence="4">The sequence shown here is derived from an EMBL/GenBank/DDBJ whole genome shotgun (WGS) entry which is preliminary data.</text>
</comment>
<reference evidence="4 5" key="1">
    <citation type="submission" date="2024-02" db="EMBL/GenBank/DDBJ databases">
        <title>Discinaceae phylogenomics.</title>
        <authorList>
            <person name="Dirks A.C."/>
            <person name="James T.Y."/>
        </authorList>
    </citation>
    <scope>NUCLEOTIDE SEQUENCE [LARGE SCALE GENOMIC DNA]</scope>
    <source>
        <strain evidence="4 5">ACD0624</strain>
    </source>
</reference>
<name>A0ABR3G5W0_9PEZI</name>
<dbReference type="Proteomes" id="UP001447188">
    <property type="component" value="Unassembled WGS sequence"/>
</dbReference>
<feature type="repeat" description="ANK" evidence="3">
    <location>
        <begin position="280"/>
        <end position="312"/>
    </location>
</feature>
<dbReference type="SUPFAM" id="SSF48403">
    <property type="entry name" value="Ankyrin repeat"/>
    <property type="match status" value="1"/>
</dbReference>
<feature type="repeat" description="ANK" evidence="3">
    <location>
        <begin position="247"/>
        <end position="279"/>
    </location>
</feature>
<protein>
    <submittedName>
        <fullName evidence="4">Uncharacterized protein</fullName>
    </submittedName>
</protein>
<evidence type="ECO:0000256" key="1">
    <source>
        <dbReference type="ARBA" id="ARBA00022737"/>
    </source>
</evidence>
<dbReference type="PROSITE" id="PS50297">
    <property type="entry name" value="ANK_REP_REGION"/>
    <property type="match status" value="5"/>
</dbReference>
<gene>
    <name evidence="4" type="ORF">Q9L58_009804</name>
</gene>
<sequence length="377" mass="41573">MASESSINIRADRETLIEINHHHGVSEGQNYYIRVDILPPTPESLVVGTPSLEADDSMSDSDWEEAPIDVVRDLQAESYQRMLDNMLESGLHLPRAQSDIPARCVVELRAANGYEQREIPFGTEVDSLFAIECLMRSGITVKDTTNDWGMTLLHVTATEGHKLAAGILLNMGSDIEAKDKHQRTPLHLAARNGHTEVIQLLLSRGANIEAVDVARETPLHLAAYTGHYEAVCALLEGGAQIYTAEADGLMAVHLAAGYDHLDVVMLLMNWGVNVDTMNEFGETPLHIAAHMGHWTMVQALLDLGANINTQNIVWENALHYAVDCDSNKTIQLLLDRGVDPRVECSRGLTAIRLAKLRDRPIAVEIISRFIHTASVWG</sequence>
<feature type="repeat" description="ANK" evidence="3">
    <location>
        <begin position="148"/>
        <end position="180"/>
    </location>
</feature>
<dbReference type="PANTHER" id="PTHR24198:SF165">
    <property type="entry name" value="ANKYRIN REPEAT-CONTAINING PROTEIN-RELATED"/>
    <property type="match status" value="1"/>
</dbReference>
<evidence type="ECO:0000256" key="3">
    <source>
        <dbReference type="PROSITE-ProRule" id="PRU00023"/>
    </source>
</evidence>
<dbReference type="SMART" id="SM00248">
    <property type="entry name" value="ANK"/>
    <property type="match status" value="6"/>
</dbReference>
<keyword evidence="5" id="KW-1185">Reference proteome</keyword>
<dbReference type="Gene3D" id="1.25.40.20">
    <property type="entry name" value="Ankyrin repeat-containing domain"/>
    <property type="match status" value="2"/>
</dbReference>
<dbReference type="PROSITE" id="PS50088">
    <property type="entry name" value="ANK_REPEAT"/>
    <property type="match status" value="5"/>
</dbReference>
<feature type="repeat" description="ANK" evidence="3">
    <location>
        <begin position="181"/>
        <end position="213"/>
    </location>
</feature>
<dbReference type="InterPro" id="IPR036770">
    <property type="entry name" value="Ankyrin_rpt-contain_sf"/>
</dbReference>
<dbReference type="EMBL" id="JBBBZM010000264">
    <property type="protein sequence ID" value="KAL0631334.1"/>
    <property type="molecule type" value="Genomic_DNA"/>
</dbReference>
<evidence type="ECO:0000313" key="5">
    <source>
        <dbReference type="Proteomes" id="UP001447188"/>
    </source>
</evidence>